<dbReference type="SMART" id="SM00418">
    <property type="entry name" value="HTH_ARSR"/>
    <property type="match status" value="1"/>
</dbReference>
<protein>
    <submittedName>
        <fullName evidence="5">Bacterial regulatory proteins, ArsR family</fullName>
    </submittedName>
</protein>
<evidence type="ECO:0000313" key="6">
    <source>
        <dbReference type="Proteomes" id="UP000001423"/>
    </source>
</evidence>
<feature type="domain" description="HTH arsR-type" evidence="4">
    <location>
        <begin position="8"/>
        <end position="102"/>
    </location>
</feature>
<dbReference type="InterPro" id="IPR036388">
    <property type="entry name" value="WH-like_DNA-bd_sf"/>
</dbReference>
<dbReference type="PANTHER" id="PTHR33154:SF18">
    <property type="entry name" value="ARSENICAL RESISTANCE OPERON REPRESSOR"/>
    <property type="match status" value="1"/>
</dbReference>
<evidence type="ECO:0000313" key="5">
    <source>
        <dbReference type="EMBL" id="CAE21176.1"/>
    </source>
</evidence>
<dbReference type="GO" id="GO:0003700">
    <property type="term" value="F:DNA-binding transcription factor activity"/>
    <property type="evidence" value="ECO:0007669"/>
    <property type="project" value="InterPro"/>
</dbReference>
<dbReference type="AlphaFoldDB" id="Q7V6X9"/>
<dbReference type="Gene3D" id="1.10.10.10">
    <property type="entry name" value="Winged helix-like DNA-binding domain superfamily/Winged helix DNA-binding domain"/>
    <property type="match status" value="1"/>
</dbReference>
<dbReference type="NCBIfam" id="NF033788">
    <property type="entry name" value="HTH_metalloreg"/>
    <property type="match status" value="1"/>
</dbReference>
<dbReference type="Proteomes" id="UP000001423">
    <property type="component" value="Chromosome"/>
</dbReference>
<sequence>MGTTIAPPHLLDSSRARTLMKALADPIRLQVIEELACGERCVCDLINELSLGQSRLSFHLKVLKDAGLIVDRQSGRWVYYRLEPKALGILQDWLSSLAEQCQKPTINCE</sequence>
<keyword evidence="2" id="KW-0238">DNA-binding</keyword>
<organism evidence="5 6">
    <name type="scientific">Prochlorococcus marinus (strain MIT 9313)</name>
    <dbReference type="NCBI Taxonomy" id="74547"/>
    <lineage>
        <taxon>Bacteria</taxon>
        <taxon>Bacillati</taxon>
        <taxon>Cyanobacteriota</taxon>
        <taxon>Cyanophyceae</taxon>
        <taxon>Synechococcales</taxon>
        <taxon>Prochlorococcaceae</taxon>
        <taxon>Prochlorococcus</taxon>
    </lineage>
</organism>
<dbReference type="Pfam" id="PF01022">
    <property type="entry name" value="HTH_5"/>
    <property type="match status" value="1"/>
</dbReference>
<evidence type="ECO:0000256" key="3">
    <source>
        <dbReference type="ARBA" id="ARBA00023163"/>
    </source>
</evidence>
<evidence type="ECO:0000256" key="2">
    <source>
        <dbReference type="ARBA" id="ARBA00023125"/>
    </source>
</evidence>
<dbReference type="PANTHER" id="PTHR33154">
    <property type="entry name" value="TRANSCRIPTIONAL REGULATOR, ARSR FAMILY"/>
    <property type="match status" value="1"/>
</dbReference>
<dbReference type="InterPro" id="IPR001845">
    <property type="entry name" value="HTH_ArsR_DNA-bd_dom"/>
</dbReference>
<dbReference type="HOGENOM" id="CLU_097806_3_2_3"/>
<name>Q7V6X9_PROMM</name>
<evidence type="ECO:0000256" key="1">
    <source>
        <dbReference type="ARBA" id="ARBA00023015"/>
    </source>
</evidence>
<dbReference type="EMBL" id="BX548175">
    <property type="protein sequence ID" value="CAE21176.1"/>
    <property type="molecule type" value="Genomic_DNA"/>
</dbReference>
<keyword evidence="6" id="KW-1185">Reference proteome</keyword>
<gene>
    <name evidence="5" type="primary">arsA</name>
    <name evidence="5" type="ordered locus">PMT_1001</name>
</gene>
<evidence type="ECO:0000259" key="4">
    <source>
        <dbReference type="PROSITE" id="PS50987"/>
    </source>
</evidence>
<dbReference type="InterPro" id="IPR051081">
    <property type="entry name" value="HTH_MetalResp_TranReg"/>
</dbReference>
<accession>Q7V6X9</accession>
<dbReference type="OrthoDB" id="9798835at2"/>
<dbReference type="PRINTS" id="PR00778">
    <property type="entry name" value="HTHARSR"/>
</dbReference>
<reference evidence="5 6" key="1">
    <citation type="journal article" date="2003" name="Nature">
        <title>Genome divergence in two Prochlorococcus ecotypes reflects oceanic niche differentiation.</title>
        <authorList>
            <person name="Rocap G."/>
            <person name="Larimer F.W."/>
            <person name="Lamerdin J.E."/>
            <person name="Malfatti S."/>
            <person name="Chain P."/>
            <person name="Ahlgren N.A."/>
            <person name="Arellano A."/>
            <person name="Coleman M."/>
            <person name="Hauser L."/>
            <person name="Hess W.R."/>
            <person name="Johnson Z.I."/>
            <person name="Land M.L."/>
            <person name="Lindell D."/>
            <person name="Post A.F."/>
            <person name="Regala W."/>
            <person name="Shah M."/>
            <person name="Shaw S.L."/>
            <person name="Steglich C."/>
            <person name="Sullivan M.B."/>
            <person name="Ting C.S."/>
            <person name="Tolonen A."/>
            <person name="Webb E.A."/>
            <person name="Zinser E.R."/>
            <person name="Chisholm S.W."/>
        </authorList>
    </citation>
    <scope>NUCLEOTIDE SEQUENCE [LARGE SCALE GENOMIC DNA]</scope>
    <source>
        <strain evidence="6">MIT 9313</strain>
    </source>
</reference>
<dbReference type="KEGG" id="pmt:PMT_1001"/>
<dbReference type="SUPFAM" id="SSF46785">
    <property type="entry name" value="Winged helix' DNA-binding domain"/>
    <property type="match status" value="1"/>
</dbReference>
<keyword evidence="3" id="KW-0804">Transcription</keyword>
<keyword evidence="1" id="KW-0805">Transcription regulation</keyword>
<dbReference type="CDD" id="cd00090">
    <property type="entry name" value="HTH_ARSR"/>
    <property type="match status" value="1"/>
</dbReference>
<dbReference type="RefSeq" id="WP_011130373.1">
    <property type="nucleotide sequence ID" value="NC_005071.1"/>
</dbReference>
<dbReference type="GO" id="GO:0003677">
    <property type="term" value="F:DNA binding"/>
    <property type="evidence" value="ECO:0007669"/>
    <property type="project" value="UniProtKB-KW"/>
</dbReference>
<dbReference type="PROSITE" id="PS50987">
    <property type="entry name" value="HTH_ARSR_2"/>
    <property type="match status" value="1"/>
</dbReference>
<dbReference type="InterPro" id="IPR036390">
    <property type="entry name" value="WH_DNA-bd_sf"/>
</dbReference>
<dbReference type="InterPro" id="IPR011991">
    <property type="entry name" value="ArsR-like_HTH"/>
</dbReference>
<dbReference type="eggNOG" id="COG0640">
    <property type="taxonomic scope" value="Bacteria"/>
</dbReference>
<proteinExistence type="predicted"/>